<sequence length="55" mass="6332">MKTMEMAMKKALAKQVADLKKPRIYDAKLVKMTIGEETFIFPKPVFVEVHGHIEI</sequence>
<reference evidence="2" key="1">
    <citation type="journal article" date="2019" name="Int. J. Syst. Evol. Microbiol.">
        <title>The Global Catalogue of Microorganisms (GCM) 10K type strain sequencing project: providing services to taxonomists for standard genome sequencing and annotation.</title>
        <authorList>
            <consortium name="The Broad Institute Genomics Platform"/>
            <consortium name="The Broad Institute Genome Sequencing Center for Infectious Disease"/>
            <person name="Wu L."/>
            <person name="Ma J."/>
        </authorList>
    </citation>
    <scope>NUCLEOTIDE SEQUENCE [LARGE SCALE GENOMIC DNA]</scope>
    <source>
        <strain evidence="2">KCTC 33522</strain>
    </source>
</reference>
<proteinExistence type="predicted"/>
<name>A0ABW5XWV6_9BACL</name>
<evidence type="ECO:0000313" key="1">
    <source>
        <dbReference type="EMBL" id="MFD2867488.1"/>
    </source>
</evidence>
<dbReference type="Proteomes" id="UP001597568">
    <property type="component" value="Unassembled WGS sequence"/>
</dbReference>
<dbReference type="EMBL" id="JBHUOR010000018">
    <property type="protein sequence ID" value="MFD2867488.1"/>
    <property type="molecule type" value="Genomic_DNA"/>
</dbReference>
<dbReference type="RefSeq" id="WP_380146778.1">
    <property type="nucleotide sequence ID" value="NZ_JBHUOR010000018.1"/>
</dbReference>
<evidence type="ECO:0000313" key="2">
    <source>
        <dbReference type="Proteomes" id="UP001597568"/>
    </source>
</evidence>
<organism evidence="1 2">
    <name type="scientific">Kurthia populi</name>
    <dbReference type="NCBI Taxonomy" id="1562132"/>
    <lineage>
        <taxon>Bacteria</taxon>
        <taxon>Bacillati</taxon>
        <taxon>Bacillota</taxon>
        <taxon>Bacilli</taxon>
        <taxon>Bacillales</taxon>
        <taxon>Caryophanaceae</taxon>
        <taxon>Kurthia</taxon>
    </lineage>
</organism>
<keyword evidence="2" id="KW-1185">Reference proteome</keyword>
<comment type="caution">
    <text evidence="1">The sequence shown here is derived from an EMBL/GenBank/DDBJ whole genome shotgun (WGS) entry which is preliminary data.</text>
</comment>
<protein>
    <submittedName>
        <fullName evidence="1">Uncharacterized protein</fullName>
    </submittedName>
</protein>
<gene>
    <name evidence="1" type="ORF">ACFSY7_03090</name>
</gene>
<accession>A0ABW5XWV6</accession>